<dbReference type="InterPro" id="IPR001810">
    <property type="entry name" value="F-box_dom"/>
</dbReference>
<reference evidence="3" key="1">
    <citation type="submission" date="2023-07" db="EMBL/GenBank/DDBJ databases">
        <title>A chromosome-level genome assembly of Lolium multiflorum.</title>
        <authorList>
            <person name="Chen Y."/>
            <person name="Copetti D."/>
            <person name="Kolliker R."/>
            <person name="Studer B."/>
        </authorList>
    </citation>
    <scope>NUCLEOTIDE SEQUENCE</scope>
    <source>
        <strain evidence="3">02402/16</strain>
        <tissue evidence="3">Leaf</tissue>
    </source>
</reference>
<feature type="region of interest" description="Disordered" evidence="1">
    <location>
        <begin position="334"/>
        <end position="356"/>
    </location>
</feature>
<dbReference type="InterPro" id="IPR036047">
    <property type="entry name" value="F-box-like_dom_sf"/>
</dbReference>
<gene>
    <name evidence="3" type="ORF">QYE76_068082</name>
</gene>
<feature type="domain" description="F-box" evidence="2">
    <location>
        <begin position="1"/>
        <end position="45"/>
    </location>
</feature>
<keyword evidence="4" id="KW-1185">Reference proteome</keyword>
<sequence>MEQLPADVLADILSCLPPLYLAVSRSVCKAWCSAVDDRGLLRADLLPISLSGIFAVTNDAEHPIYFSRPPYEQLDGASFDYLGYNCVWFEVDDYCNGLLLVGHQVINPATRQWATVPLPPDPLPPGSDFRCCYLCEYLAFDPAATSPHYEVLRIHGIDKPPEEVEWPPSPYVLCVFSSRTQQWEVKPFTREGDDEAGAIADLPSSSPWPCYSTCWRGALYVQPHDGFLMRITLSNYKYRITKLPKVTFSSDTNTARLSQEYRIGKSKKGVYCVLVIGGFKLLIWFLDESCGQMEWMLKKEVDLQPLLANYPWKYGYGPWKQGRYSISTKAPNGEEFEWDSDDDSVGRGQSTGLSCE</sequence>
<dbReference type="EMBL" id="JAUUTY010000004">
    <property type="protein sequence ID" value="KAK1650277.1"/>
    <property type="molecule type" value="Genomic_DNA"/>
</dbReference>
<dbReference type="Proteomes" id="UP001231189">
    <property type="component" value="Unassembled WGS sequence"/>
</dbReference>
<accession>A0AAD8SFL4</accession>
<evidence type="ECO:0000256" key="1">
    <source>
        <dbReference type="SAM" id="MobiDB-lite"/>
    </source>
</evidence>
<evidence type="ECO:0000313" key="3">
    <source>
        <dbReference type="EMBL" id="KAK1650277.1"/>
    </source>
</evidence>
<dbReference type="Gene3D" id="1.20.1280.50">
    <property type="match status" value="1"/>
</dbReference>
<dbReference type="PROSITE" id="PS50181">
    <property type="entry name" value="FBOX"/>
    <property type="match status" value="1"/>
</dbReference>
<name>A0AAD8SFL4_LOLMU</name>
<dbReference type="PANTHER" id="PTHR34591">
    <property type="entry name" value="OS03G0653100 PROTEIN-RELATED"/>
    <property type="match status" value="1"/>
</dbReference>
<dbReference type="Pfam" id="PF00646">
    <property type="entry name" value="F-box"/>
    <property type="match status" value="1"/>
</dbReference>
<evidence type="ECO:0000313" key="4">
    <source>
        <dbReference type="Proteomes" id="UP001231189"/>
    </source>
</evidence>
<proteinExistence type="predicted"/>
<protein>
    <recommendedName>
        <fullName evidence="2">F-box domain-containing protein</fullName>
    </recommendedName>
</protein>
<dbReference type="SMART" id="SM00256">
    <property type="entry name" value="FBOX"/>
    <property type="match status" value="1"/>
</dbReference>
<dbReference type="AlphaFoldDB" id="A0AAD8SFL4"/>
<evidence type="ECO:0000259" key="2">
    <source>
        <dbReference type="PROSITE" id="PS50181"/>
    </source>
</evidence>
<feature type="compositionally biased region" description="Polar residues" evidence="1">
    <location>
        <begin position="347"/>
        <end position="356"/>
    </location>
</feature>
<comment type="caution">
    <text evidence="3">The sequence shown here is derived from an EMBL/GenBank/DDBJ whole genome shotgun (WGS) entry which is preliminary data.</text>
</comment>
<dbReference type="SUPFAM" id="SSF81383">
    <property type="entry name" value="F-box domain"/>
    <property type="match status" value="1"/>
</dbReference>
<organism evidence="3 4">
    <name type="scientific">Lolium multiflorum</name>
    <name type="common">Italian ryegrass</name>
    <name type="synonym">Lolium perenne subsp. multiflorum</name>
    <dbReference type="NCBI Taxonomy" id="4521"/>
    <lineage>
        <taxon>Eukaryota</taxon>
        <taxon>Viridiplantae</taxon>
        <taxon>Streptophyta</taxon>
        <taxon>Embryophyta</taxon>
        <taxon>Tracheophyta</taxon>
        <taxon>Spermatophyta</taxon>
        <taxon>Magnoliopsida</taxon>
        <taxon>Liliopsida</taxon>
        <taxon>Poales</taxon>
        <taxon>Poaceae</taxon>
        <taxon>BOP clade</taxon>
        <taxon>Pooideae</taxon>
        <taxon>Poodae</taxon>
        <taxon>Poeae</taxon>
        <taxon>Poeae Chloroplast Group 2 (Poeae type)</taxon>
        <taxon>Loliodinae</taxon>
        <taxon>Loliinae</taxon>
        <taxon>Lolium</taxon>
    </lineage>
</organism>
<feature type="compositionally biased region" description="Acidic residues" evidence="1">
    <location>
        <begin position="334"/>
        <end position="343"/>
    </location>
</feature>